<keyword evidence="3" id="KW-1185">Reference proteome</keyword>
<dbReference type="PIRSF" id="PIRSF016702">
    <property type="entry name" value="DNA_bp_PD1"/>
    <property type="match status" value="1"/>
</dbReference>
<proteinExistence type="predicted"/>
<comment type="caution">
    <text evidence="2">The sequence shown here is derived from an EMBL/GenBank/DDBJ whole genome shotgun (WGS) entry which is preliminary data.</text>
</comment>
<dbReference type="Pfam" id="PF03479">
    <property type="entry name" value="PCC"/>
    <property type="match status" value="1"/>
</dbReference>
<accession>A0ABW4YYX2</accession>
<keyword evidence="2" id="KW-0238">DNA-binding</keyword>
<evidence type="ECO:0000259" key="1">
    <source>
        <dbReference type="PROSITE" id="PS51742"/>
    </source>
</evidence>
<feature type="domain" description="PPC" evidence="1">
    <location>
        <begin position="9"/>
        <end position="145"/>
    </location>
</feature>
<dbReference type="PANTHER" id="PTHR34988">
    <property type="entry name" value="PROTEIN, PUTATIVE-RELATED"/>
    <property type="match status" value="1"/>
</dbReference>
<sequence>MQSKLLADAGGLRTFAIILETGDEAMASLAAFVEREQVTAAQFSAIGAFRDAVISYFDWDRREYEEIPVREQVEVASLSGDVAVGPDGRPAIHAHAVLGRRGGAALAGHFNRGHVRPTLEVMLTETPAHLRKRVDPQSGLALIRL</sequence>
<dbReference type="SUPFAM" id="SSF117856">
    <property type="entry name" value="AF0104/ALDC/Ptd012-like"/>
    <property type="match status" value="1"/>
</dbReference>
<name>A0ABW4YYX2_9HYPH</name>
<dbReference type="InterPro" id="IPR025707">
    <property type="entry name" value="DNA_bp_PD1"/>
</dbReference>
<evidence type="ECO:0000313" key="3">
    <source>
        <dbReference type="Proteomes" id="UP001597299"/>
    </source>
</evidence>
<reference evidence="3" key="1">
    <citation type="journal article" date="2019" name="Int. J. Syst. Evol. Microbiol.">
        <title>The Global Catalogue of Microorganisms (GCM) 10K type strain sequencing project: providing services to taxonomists for standard genome sequencing and annotation.</title>
        <authorList>
            <consortium name="The Broad Institute Genomics Platform"/>
            <consortium name="The Broad Institute Genome Sequencing Center for Infectious Disease"/>
            <person name="Wu L."/>
            <person name="Ma J."/>
        </authorList>
    </citation>
    <scope>NUCLEOTIDE SEQUENCE [LARGE SCALE GENOMIC DNA]</scope>
    <source>
        <strain evidence="3">CCM 7435</strain>
    </source>
</reference>
<organism evidence="2 3">
    <name type="scientific">Ancylobacter oerskovii</name>
    <dbReference type="NCBI Taxonomy" id="459519"/>
    <lineage>
        <taxon>Bacteria</taxon>
        <taxon>Pseudomonadati</taxon>
        <taxon>Pseudomonadota</taxon>
        <taxon>Alphaproteobacteria</taxon>
        <taxon>Hyphomicrobiales</taxon>
        <taxon>Xanthobacteraceae</taxon>
        <taxon>Ancylobacter</taxon>
    </lineage>
</organism>
<dbReference type="GO" id="GO:0003677">
    <property type="term" value="F:DNA binding"/>
    <property type="evidence" value="ECO:0007669"/>
    <property type="project" value="UniProtKB-KW"/>
</dbReference>
<dbReference type="CDD" id="cd11378">
    <property type="entry name" value="DUF296"/>
    <property type="match status" value="1"/>
</dbReference>
<dbReference type="PROSITE" id="PS51742">
    <property type="entry name" value="PPC"/>
    <property type="match status" value="1"/>
</dbReference>
<dbReference type="RefSeq" id="WP_213350050.1">
    <property type="nucleotide sequence ID" value="NZ_JAHBGB010000002.1"/>
</dbReference>
<evidence type="ECO:0000313" key="2">
    <source>
        <dbReference type="EMBL" id="MFD2141459.1"/>
    </source>
</evidence>
<gene>
    <name evidence="2" type="ORF">ACFSNC_13680</name>
</gene>
<dbReference type="EMBL" id="JBHUHD010000001">
    <property type="protein sequence ID" value="MFD2141459.1"/>
    <property type="molecule type" value="Genomic_DNA"/>
</dbReference>
<dbReference type="InterPro" id="IPR005175">
    <property type="entry name" value="PPC_dom"/>
</dbReference>
<dbReference type="Gene3D" id="3.30.1330.80">
    <property type="entry name" value="Hypothetical protein, similar to alpha- acetolactate decarboxylase, domain 2"/>
    <property type="match status" value="1"/>
</dbReference>
<protein>
    <submittedName>
        <fullName evidence="2">PPC domain-containing DNA-binding protein</fullName>
    </submittedName>
</protein>
<dbReference type="Proteomes" id="UP001597299">
    <property type="component" value="Unassembled WGS sequence"/>
</dbReference>
<dbReference type="PANTHER" id="PTHR34988:SF1">
    <property type="entry name" value="DNA-BINDING PROTEIN"/>
    <property type="match status" value="1"/>
</dbReference>